<dbReference type="InterPro" id="IPR007159">
    <property type="entry name" value="SpoVT-AbrB_dom"/>
</dbReference>
<reference evidence="3" key="1">
    <citation type="journal article" date="2020" name="J. ISSAAS">
        <title>Lactobacilli and other gastrointestinal microbiota of Peromyscus leucopus, reservoir host for agents of Lyme disease and other zoonoses in North America.</title>
        <authorList>
            <person name="Milovic A."/>
            <person name="Bassam K."/>
            <person name="Shao H."/>
            <person name="Chatzistamou I."/>
            <person name="Tufts D.M."/>
            <person name="Diuk-Wasser M."/>
            <person name="Barbour A.G."/>
        </authorList>
    </citation>
    <scope>NUCLEOTIDE SEQUENCE</scope>
    <source>
        <strain evidence="3">LL40</strain>
    </source>
</reference>
<sequence length="101" mass="11921">MTEMRLVRKIDEIGRIVLPREMREYLGFTKRSYARVQLCDNHITLTKAEQTDAILEIESIRKIDELGRVLLPKDMRDKLSWQVKEPIKIQVTENALILEKV</sequence>
<name>A0A650ENK6_9FIRM</name>
<feature type="domain" description="SpoVT-AbrB" evidence="2">
    <location>
        <begin position="5"/>
        <end position="50"/>
    </location>
</feature>
<evidence type="ECO:0000259" key="2">
    <source>
        <dbReference type="PROSITE" id="PS51740"/>
    </source>
</evidence>
<keyword evidence="1" id="KW-0238">DNA-binding</keyword>
<dbReference type="InterPro" id="IPR037914">
    <property type="entry name" value="SpoVT-AbrB_sf"/>
</dbReference>
<evidence type="ECO:0000256" key="1">
    <source>
        <dbReference type="PROSITE-ProRule" id="PRU01076"/>
    </source>
</evidence>
<dbReference type="SMART" id="SM00966">
    <property type="entry name" value="SpoVT_AbrB"/>
    <property type="match status" value="2"/>
</dbReference>
<proteinExistence type="predicted"/>
<accession>A0A650ENK6</accession>
<evidence type="ECO:0000313" key="3">
    <source>
        <dbReference type="EMBL" id="QGT51206.1"/>
    </source>
</evidence>
<dbReference type="PROSITE" id="PS51740">
    <property type="entry name" value="SPOVT_ABRB"/>
    <property type="match status" value="2"/>
</dbReference>
<dbReference type="Pfam" id="PF04014">
    <property type="entry name" value="MazE_antitoxin"/>
    <property type="match status" value="1"/>
</dbReference>
<dbReference type="AlphaFoldDB" id="A0A650ENK6"/>
<feature type="domain" description="SpoVT-AbrB" evidence="2">
    <location>
        <begin position="58"/>
        <end position="101"/>
    </location>
</feature>
<dbReference type="PANTHER" id="PTHR36432">
    <property type="match status" value="1"/>
</dbReference>
<dbReference type="PANTHER" id="PTHR36432:SF4">
    <property type="entry name" value="TRANSITION STATE REGULATOR ABH-RELATED"/>
    <property type="match status" value="1"/>
</dbReference>
<organism evidence="3">
    <name type="scientific">uncultured Bacillota bacterium</name>
    <dbReference type="NCBI Taxonomy" id="344338"/>
    <lineage>
        <taxon>Bacteria</taxon>
        <taxon>Bacillati</taxon>
        <taxon>Bacillota</taxon>
        <taxon>environmental samples</taxon>
    </lineage>
</organism>
<protein>
    <recommendedName>
        <fullName evidence="2">SpoVT-AbrB domain-containing protein</fullName>
    </recommendedName>
</protein>
<dbReference type="EMBL" id="MN577573">
    <property type="protein sequence ID" value="QGT51206.1"/>
    <property type="molecule type" value="Genomic_DNA"/>
</dbReference>
<dbReference type="InterPro" id="IPR052731">
    <property type="entry name" value="B_subtilis_Trans_State_Reg"/>
</dbReference>
<gene>
    <name evidence="3" type="ORF">Firmicute1046_2820</name>
</gene>
<dbReference type="Gene3D" id="2.10.260.10">
    <property type="match status" value="2"/>
</dbReference>
<dbReference type="SUPFAM" id="SSF89447">
    <property type="entry name" value="AbrB/MazE/MraZ-like"/>
    <property type="match status" value="2"/>
</dbReference>
<dbReference type="GO" id="GO:0003677">
    <property type="term" value="F:DNA binding"/>
    <property type="evidence" value="ECO:0007669"/>
    <property type="project" value="UniProtKB-UniRule"/>
</dbReference>